<accession>A0A8S1MLW1</accession>
<evidence type="ECO:0000313" key="2">
    <source>
        <dbReference type="EMBL" id="CAD8080639.1"/>
    </source>
</evidence>
<organism evidence="2 3">
    <name type="scientific">Paramecium primaurelia</name>
    <dbReference type="NCBI Taxonomy" id="5886"/>
    <lineage>
        <taxon>Eukaryota</taxon>
        <taxon>Sar</taxon>
        <taxon>Alveolata</taxon>
        <taxon>Ciliophora</taxon>
        <taxon>Intramacronucleata</taxon>
        <taxon>Oligohymenophorea</taxon>
        <taxon>Peniculida</taxon>
        <taxon>Parameciidae</taxon>
        <taxon>Paramecium</taxon>
    </lineage>
</organism>
<dbReference type="SMART" id="SM00320">
    <property type="entry name" value="WD40"/>
    <property type="match status" value="4"/>
</dbReference>
<feature type="repeat" description="WD" evidence="1">
    <location>
        <begin position="400"/>
        <end position="441"/>
    </location>
</feature>
<reference evidence="2" key="1">
    <citation type="submission" date="2021-01" db="EMBL/GenBank/DDBJ databases">
        <authorList>
            <consortium name="Genoscope - CEA"/>
            <person name="William W."/>
        </authorList>
    </citation>
    <scope>NUCLEOTIDE SEQUENCE</scope>
</reference>
<dbReference type="AlphaFoldDB" id="A0A8S1MLW1"/>
<name>A0A8S1MLW1_PARPR</name>
<dbReference type="Proteomes" id="UP000688137">
    <property type="component" value="Unassembled WGS sequence"/>
</dbReference>
<protein>
    <submittedName>
        <fullName evidence="2">Uncharacterized protein</fullName>
    </submittedName>
</protein>
<keyword evidence="1" id="KW-0853">WD repeat</keyword>
<dbReference type="InterPro" id="IPR001680">
    <property type="entry name" value="WD40_rpt"/>
</dbReference>
<keyword evidence="3" id="KW-1185">Reference proteome</keyword>
<dbReference type="OMA" id="NIVEITY"/>
<proteinExistence type="predicted"/>
<dbReference type="InterPro" id="IPR053299">
    <property type="entry name" value="ASTRA_WD_repeat"/>
</dbReference>
<gene>
    <name evidence="2" type="ORF">PPRIM_AZ9-3.1.T0640066</name>
</gene>
<dbReference type="EMBL" id="CAJJDM010000066">
    <property type="protein sequence ID" value="CAD8080639.1"/>
    <property type="molecule type" value="Genomic_DNA"/>
</dbReference>
<sequence>MNNNDEIIQKLDVIVANYLNQRDHNGQLLTEKYSEAYIYSLVQKHLFDYEAIFTASQKSVIDVFDFITSLLKFTSEPIEDTLFIIVQAIDFFKAICEEYQTYTIKFCDLSSYLCKYNPNLDDKDVPLQNRTITYHKYPPLKQFNKPQSRSVRSIDLEAPIILGTLGHYIKRINKDKVYIDSQKNQNSSILRMQYQESESKILILHQYSDYISIYNPDCTLLSRLRPKAQQLRNIIHDFCWSEEQQRIGILFKDAWICFMDQSDQFELEKYFTTKIDQNRIYYVQNKWMTVGTDSKISIWNLETENSSVISHDQIKNVVNIVEITYLQLVCIACQDKLTMWDLWEYNKPKLLFKLQVNHSRLNNIVFFQEYHLIITSGFDTKVNLYQLHKKYNDGDYVGQLEGHNAIVTAIQCVEKSPIVITTDDRLIVKLWDIRIMKCIQSFDLEMKQSINYITIMQNLSSVCFATNRLIVMAFEGHNKNLSQPKPQKQRTIHLYPKQVELNAIKKQLIVSTNRDIRIINLSNGQTDTIIKAMIGQTDDMINQFKPIQQYKKIVLGTTKGLIKIFDTNSGDLIKEYQNNSNKITHLSIDYQNRIISTSSLDGQLHIYKENNLNLESLRKAENVHNGIDYCYVSLFHDLIITAGVDIVCLWNLEFTKPVSTIRTESPPKGVYILDGYRILIIGCKINTYFLQFNKSEDQYFYQQLGFIQQSCCTFTDKNGAVLLGSRRGLICKLQFNTQKSQKVQFHPFRQNWEDYNLGVNNHKVTRFVISTTHELKLEQYFEAHKKRIQHIDFISLEGDNLLKEGQSKVISTSKDGFLKIFDYPSFELMCALNVNHILPLKWSIIIDEHEILKFKMAFALKVIHFIRSQPNLTISHLRMLEPNSIFKNLLGQQKFFKQNINDNKVQLLQDFYEPRDLVFQKVKGFYKSELQGLSLKQIEEKKKVLLQAKMFEKDYTEQNFQSEQKQNEDIGNKEFKSWQQFLHPNFRKNGVQGEIEQIERLHMIHQFEKKLDQVLTKEDETNIKPNISGRRYSKTKQDIQNKSANKSTRLRATLPFFQYASDRKLASIPASTDTSQRSTHIGYDTMRVEYSKKKFQRVQFLTQNIGQLISDLDQNKKKQGLEIGENAMRKTSGQVFNQIVNNLNEKLRDSKFKKYSRSMCKQDLEGILIDAHLNSIHSKQSLRRIP</sequence>
<dbReference type="PANTHER" id="PTHR44156">
    <property type="entry name" value="SUPERNUMERARY LIMBS, ISOFORM B-RELATED"/>
    <property type="match status" value="1"/>
</dbReference>
<evidence type="ECO:0000256" key="1">
    <source>
        <dbReference type="PROSITE-ProRule" id="PRU00221"/>
    </source>
</evidence>
<comment type="caution">
    <text evidence="2">The sequence shown here is derived from an EMBL/GenBank/DDBJ whole genome shotgun (WGS) entry which is preliminary data.</text>
</comment>
<dbReference type="PROSITE" id="PS50082">
    <property type="entry name" value="WD_REPEATS_2"/>
    <property type="match status" value="1"/>
</dbReference>
<evidence type="ECO:0000313" key="3">
    <source>
        <dbReference type="Proteomes" id="UP000688137"/>
    </source>
</evidence>